<evidence type="ECO:0000313" key="3">
    <source>
        <dbReference type="EMBL" id="KAH3852000.1"/>
    </source>
</evidence>
<reference evidence="3" key="2">
    <citation type="submission" date="2020-11" db="EMBL/GenBank/DDBJ databases">
        <authorList>
            <person name="McCartney M.A."/>
            <person name="Auch B."/>
            <person name="Kono T."/>
            <person name="Mallez S."/>
            <person name="Becker A."/>
            <person name="Gohl D.M."/>
            <person name="Silverstein K.A.T."/>
            <person name="Koren S."/>
            <person name="Bechman K.B."/>
            <person name="Herman A."/>
            <person name="Abrahante J.E."/>
            <person name="Garbe J."/>
        </authorList>
    </citation>
    <scope>NUCLEOTIDE SEQUENCE</scope>
    <source>
        <strain evidence="3">Duluth1</strain>
        <tissue evidence="3">Whole animal</tissue>
    </source>
</reference>
<accession>A0A9D4R3K7</accession>
<dbReference type="InterPro" id="IPR000315">
    <property type="entry name" value="Znf_B-box"/>
</dbReference>
<dbReference type="EMBL" id="JAIWYP010000003">
    <property type="protein sequence ID" value="KAH3852000.1"/>
    <property type="molecule type" value="Genomic_DNA"/>
</dbReference>
<dbReference type="PROSITE" id="PS50119">
    <property type="entry name" value="ZF_BBOX"/>
    <property type="match status" value="2"/>
</dbReference>
<dbReference type="AlphaFoldDB" id="A0A9D4R3K7"/>
<dbReference type="SUPFAM" id="SSF57845">
    <property type="entry name" value="B-box zinc-binding domain"/>
    <property type="match status" value="1"/>
</dbReference>
<dbReference type="Gene3D" id="3.30.160.60">
    <property type="entry name" value="Classic Zinc Finger"/>
    <property type="match status" value="1"/>
</dbReference>
<protein>
    <recommendedName>
        <fullName evidence="2">B box-type domain-containing protein</fullName>
    </recommendedName>
</protein>
<evidence type="ECO:0000256" key="1">
    <source>
        <dbReference type="PROSITE-ProRule" id="PRU00024"/>
    </source>
</evidence>
<keyword evidence="1" id="KW-0862">Zinc</keyword>
<sequence>MAAALVNLQTNNSDTIVLYFCSRCKNTNTETEAKAYCKKCDLCFCDECTNLHSQFFQNHSTYGTEEMEMWPVAMATQEFLESCEGHKGKKLTLFCEDHSQLCCDTCILLSHR</sequence>
<dbReference type="Pfam" id="PF00643">
    <property type="entry name" value="zf-B_box"/>
    <property type="match status" value="1"/>
</dbReference>
<feature type="domain" description="B box-type" evidence="2">
    <location>
        <begin position="78"/>
        <end position="112"/>
    </location>
</feature>
<keyword evidence="4" id="KW-1185">Reference proteome</keyword>
<organism evidence="3 4">
    <name type="scientific">Dreissena polymorpha</name>
    <name type="common">Zebra mussel</name>
    <name type="synonym">Mytilus polymorpha</name>
    <dbReference type="NCBI Taxonomy" id="45954"/>
    <lineage>
        <taxon>Eukaryota</taxon>
        <taxon>Metazoa</taxon>
        <taxon>Spiralia</taxon>
        <taxon>Lophotrochozoa</taxon>
        <taxon>Mollusca</taxon>
        <taxon>Bivalvia</taxon>
        <taxon>Autobranchia</taxon>
        <taxon>Heteroconchia</taxon>
        <taxon>Euheterodonta</taxon>
        <taxon>Imparidentia</taxon>
        <taxon>Neoheterodontei</taxon>
        <taxon>Myida</taxon>
        <taxon>Dreissenoidea</taxon>
        <taxon>Dreissenidae</taxon>
        <taxon>Dreissena</taxon>
    </lineage>
</organism>
<evidence type="ECO:0000259" key="2">
    <source>
        <dbReference type="PROSITE" id="PS50119"/>
    </source>
</evidence>
<gene>
    <name evidence="3" type="ORF">DPMN_094489</name>
</gene>
<evidence type="ECO:0000313" key="4">
    <source>
        <dbReference type="Proteomes" id="UP000828390"/>
    </source>
</evidence>
<proteinExistence type="predicted"/>
<dbReference type="Proteomes" id="UP000828390">
    <property type="component" value="Unassembled WGS sequence"/>
</dbReference>
<name>A0A9D4R3K7_DREPO</name>
<comment type="caution">
    <text evidence="3">The sequence shown here is derived from an EMBL/GenBank/DDBJ whole genome shotgun (WGS) entry which is preliminary data.</text>
</comment>
<feature type="domain" description="B box-type" evidence="2">
    <location>
        <begin position="20"/>
        <end position="64"/>
    </location>
</feature>
<reference evidence="3" key="1">
    <citation type="journal article" date="2019" name="bioRxiv">
        <title>The Genome of the Zebra Mussel, Dreissena polymorpha: A Resource for Invasive Species Research.</title>
        <authorList>
            <person name="McCartney M.A."/>
            <person name="Auch B."/>
            <person name="Kono T."/>
            <person name="Mallez S."/>
            <person name="Zhang Y."/>
            <person name="Obille A."/>
            <person name="Becker A."/>
            <person name="Abrahante J.E."/>
            <person name="Garbe J."/>
            <person name="Badalamenti J.P."/>
            <person name="Herman A."/>
            <person name="Mangelson H."/>
            <person name="Liachko I."/>
            <person name="Sullivan S."/>
            <person name="Sone E.D."/>
            <person name="Koren S."/>
            <person name="Silverstein K.A.T."/>
            <person name="Beckman K.B."/>
            <person name="Gohl D.M."/>
        </authorList>
    </citation>
    <scope>NUCLEOTIDE SEQUENCE</scope>
    <source>
        <strain evidence="3">Duluth1</strain>
        <tissue evidence="3">Whole animal</tissue>
    </source>
</reference>
<keyword evidence="1" id="KW-0863">Zinc-finger</keyword>
<keyword evidence="1" id="KW-0479">Metal-binding</keyword>
<dbReference type="GO" id="GO:0008270">
    <property type="term" value="F:zinc ion binding"/>
    <property type="evidence" value="ECO:0007669"/>
    <property type="project" value="UniProtKB-KW"/>
</dbReference>